<accession>A0A517NMW5</accession>
<evidence type="ECO:0000313" key="2">
    <source>
        <dbReference type="Proteomes" id="UP000319817"/>
    </source>
</evidence>
<organism evidence="1 2">
    <name type="scientific">Stieleria marina</name>
    <dbReference type="NCBI Taxonomy" id="1930275"/>
    <lineage>
        <taxon>Bacteria</taxon>
        <taxon>Pseudomonadati</taxon>
        <taxon>Planctomycetota</taxon>
        <taxon>Planctomycetia</taxon>
        <taxon>Pirellulales</taxon>
        <taxon>Pirellulaceae</taxon>
        <taxon>Stieleria</taxon>
    </lineage>
</organism>
<gene>
    <name evidence="1" type="ORF">K239x_04060</name>
</gene>
<name>A0A517NMW5_9BACT</name>
<dbReference type="AlphaFoldDB" id="A0A517NMW5"/>
<dbReference type="Proteomes" id="UP000319817">
    <property type="component" value="Chromosome"/>
</dbReference>
<sequence precursor="true">MDRGTSFEVSRFFCEPLTQDTGLLQYPVSGTRLTSNSAERLGFPYTKAVLHHRSMPVASARGSQDSASHAFNLCLTPHRNVFPEHFR</sequence>
<protein>
    <submittedName>
        <fullName evidence="1">Uncharacterized protein</fullName>
    </submittedName>
</protein>
<keyword evidence="2" id="KW-1185">Reference proteome</keyword>
<evidence type="ECO:0000313" key="1">
    <source>
        <dbReference type="EMBL" id="QDT08467.1"/>
    </source>
</evidence>
<proteinExistence type="predicted"/>
<dbReference type="EMBL" id="CP036526">
    <property type="protein sequence ID" value="QDT08467.1"/>
    <property type="molecule type" value="Genomic_DNA"/>
</dbReference>
<reference evidence="1 2" key="1">
    <citation type="submission" date="2019-02" db="EMBL/GenBank/DDBJ databases">
        <title>Deep-cultivation of Planctomycetes and their phenomic and genomic characterization uncovers novel biology.</title>
        <authorList>
            <person name="Wiegand S."/>
            <person name="Jogler M."/>
            <person name="Boedeker C."/>
            <person name="Pinto D."/>
            <person name="Vollmers J."/>
            <person name="Rivas-Marin E."/>
            <person name="Kohn T."/>
            <person name="Peeters S.H."/>
            <person name="Heuer A."/>
            <person name="Rast P."/>
            <person name="Oberbeckmann S."/>
            <person name="Bunk B."/>
            <person name="Jeske O."/>
            <person name="Meyerdierks A."/>
            <person name="Storesund J.E."/>
            <person name="Kallscheuer N."/>
            <person name="Luecker S."/>
            <person name="Lage O.M."/>
            <person name="Pohl T."/>
            <person name="Merkel B.J."/>
            <person name="Hornburger P."/>
            <person name="Mueller R.-W."/>
            <person name="Bruemmer F."/>
            <person name="Labrenz M."/>
            <person name="Spormann A.M."/>
            <person name="Op den Camp H."/>
            <person name="Overmann J."/>
            <person name="Amann R."/>
            <person name="Jetten M.S.M."/>
            <person name="Mascher T."/>
            <person name="Medema M.H."/>
            <person name="Devos D.P."/>
            <person name="Kaster A.-K."/>
            <person name="Ovreas L."/>
            <person name="Rohde M."/>
            <person name="Galperin M.Y."/>
            <person name="Jogler C."/>
        </authorList>
    </citation>
    <scope>NUCLEOTIDE SEQUENCE [LARGE SCALE GENOMIC DNA]</scope>
    <source>
        <strain evidence="1 2">K23_9</strain>
    </source>
</reference>